<feature type="modified residue" description="4-aspartylphosphate" evidence="6">
    <location>
        <position position="53"/>
    </location>
</feature>
<sequence>MGTKILFLEDDILYQDTIKDFLEDDGFIVDTCSNGEEFLNKIFDDIYDLYIIDLNVPKINGFEIMKMLAEYNDSTMKMVLTSIKDSLKKSFEIGCDDYLNKNTDTDELLLRVKGLIKRAYNSHSDYIEIAQDIKYDLFNKEVYKNNKNIELDLKSHFILDYLIKRRGQFVSSFELETSSYPCNSKSKSNVIRYHIWNLRNRIGKDLIESKKSIGYRLKPLFK</sequence>
<dbReference type="SMART" id="SM00448">
    <property type="entry name" value="REC"/>
    <property type="match status" value="1"/>
</dbReference>
<evidence type="ECO:0000256" key="3">
    <source>
        <dbReference type="ARBA" id="ARBA00023015"/>
    </source>
</evidence>
<keyword evidence="2" id="KW-0902">Two-component regulatory system</keyword>
<dbReference type="PANTHER" id="PTHR48111:SF1">
    <property type="entry name" value="TWO-COMPONENT RESPONSE REGULATOR ORR33"/>
    <property type="match status" value="1"/>
</dbReference>
<comment type="caution">
    <text evidence="10">The sequence shown here is derived from an EMBL/GenBank/DDBJ whole genome shotgun (WGS) entry which is preliminary data.</text>
</comment>
<dbReference type="SUPFAM" id="SSF46894">
    <property type="entry name" value="C-terminal effector domain of the bipartite response regulators"/>
    <property type="match status" value="1"/>
</dbReference>
<feature type="domain" description="OmpR/PhoB-type" evidence="9">
    <location>
        <begin position="124"/>
        <end position="219"/>
    </location>
</feature>
<dbReference type="CDD" id="cd00383">
    <property type="entry name" value="trans_reg_C"/>
    <property type="match status" value="1"/>
</dbReference>
<dbReference type="InterPro" id="IPR016032">
    <property type="entry name" value="Sig_transdc_resp-reg_C-effctor"/>
</dbReference>
<proteinExistence type="predicted"/>
<gene>
    <name evidence="10" type="ORF">FDK22_14265</name>
</gene>
<evidence type="ECO:0000256" key="5">
    <source>
        <dbReference type="ARBA" id="ARBA00023163"/>
    </source>
</evidence>
<keyword evidence="1 6" id="KW-0597">Phosphoprotein</keyword>
<dbReference type="Gene3D" id="3.40.50.2300">
    <property type="match status" value="1"/>
</dbReference>
<organism evidence="10 11">
    <name type="scientific">Arcobacter arenosus</name>
    <dbReference type="NCBI Taxonomy" id="2576037"/>
    <lineage>
        <taxon>Bacteria</taxon>
        <taxon>Pseudomonadati</taxon>
        <taxon>Campylobacterota</taxon>
        <taxon>Epsilonproteobacteria</taxon>
        <taxon>Campylobacterales</taxon>
        <taxon>Arcobacteraceae</taxon>
        <taxon>Arcobacter</taxon>
    </lineage>
</organism>
<dbReference type="SUPFAM" id="SSF52172">
    <property type="entry name" value="CheY-like"/>
    <property type="match status" value="1"/>
</dbReference>
<dbReference type="InterPro" id="IPR036388">
    <property type="entry name" value="WH-like_DNA-bd_sf"/>
</dbReference>
<evidence type="ECO:0000256" key="2">
    <source>
        <dbReference type="ARBA" id="ARBA00023012"/>
    </source>
</evidence>
<reference evidence="10 11" key="1">
    <citation type="submission" date="2019-05" db="EMBL/GenBank/DDBJ databases">
        <title>Arcobacter sp. nov., isolated from sea sediment.</title>
        <authorList>
            <person name="Kim W."/>
        </authorList>
    </citation>
    <scope>NUCLEOTIDE SEQUENCE [LARGE SCALE GENOMIC DNA]</scope>
    <source>
        <strain evidence="10 11">CAU 1517</strain>
    </source>
</reference>
<keyword evidence="4 7" id="KW-0238">DNA-binding</keyword>
<dbReference type="RefSeq" id="WP_138153663.1">
    <property type="nucleotide sequence ID" value="NZ_CBDDKQ010000004.1"/>
</dbReference>
<dbReference type="GO" id="GO:0000976">
    <property type="term" value="F:transcription cis-regulatory region binding"/>
    <property type="evidence" value="ECO:0007669"/>
    <property type="project" value="TreeGrafter"/>
</dbReference>
<name>A0A5R8XXC5_9BACT</name>
<dbReference type="PROSITE" id="PS50110">
    <property type="entry name" value="RESPONSE_REGULATORY"/>
    <property type="match status" value="1"/>
</dbReference>
<dbReference type="SMART" id="SM00862">
    <property type="entry name" value="Trans_reg_C"/>
    <property type="match status" value="1"/>
</dbReference>
<accession>A0A5R8XXC5</accession>
<keyword evidence="5" id="KW-0804">Transcription</keyword>
<dbReference type="Gene3D" id="1.10.10.10">
    <property type="entry name" value="Winged helix-like DNA-binding domain superfamily/Winged helix DNA-binding domain"/>
    <property type="match status" value="1"/>
</dbReference>
<evidence type="ECO:0000256" key="4">
    <source>
        <dbReference type="ARBA" id="ARBA00023125"/>
    </source>
</evidence>
<evidence type="ECO:0000259" key="9">
    <source>
        <dbReference type="PROSITE" id="PS51755"/>
    </source>
</evidence>
<dbReference type="InterPro" id="IPR011006">
    <property type="entry name" value="CheY-like_superfamily"/>
</dbReference>
<evidence type="ECO:0000256" key="7">
    <source>
        <dbReference type="PROSITE-ProRule" id="PRU01091"/>
    </source>
</evidence>
<dbReference type="InterPro" id="IPR001789">
    <property type="entry name" value="Sig_transdc_resp-reg_receiver"/>
</dbReference>
<evidence type="ECO:0000256" key="6">
    <source>
        <dbReference type="PROSITE-ProRule" id="PRU00169"/>
    </source>
</evidence>
<evidence type="ECO:0000313" key="11">
    <source>
        <dbReference type="Proteomes" id="UP000308901"/>
    </source>
</evidence>
<dbReference type="GO" id="GO:0032993">
    <property type="term" value="C:protein-DNA complex"/>
    <property type="evidence" value="ECO:0007669"/>
    <property type="project" value="TreeGrafter"/>
</dbReference>
<dbReference type="PANTHER" id="PTHR48111">
    <property type="entry name" value="REGULATOR OF RPOS"/>
    <property type="match status" value="1"/>
</dbReference>
<dbReference type="InterPro" id="IPR001867">
    <property type="entry name" value="OmpR/PhoB-type_DNA-bd"/>
</dbReference>
<feature type="DNA-binding region" description="OmpR/PhoB-type" evidence="7">
    <location>
        <begin position="124"/>
        <end position="219"/>
    </location>
</feature>
<dbReference type="AlphaFoldDB" id="A0A5R8XXC5"/>
<dbReference type="GO" id="GO:0006355">
    <property type="term" value="P:regulation of DNA-templated transcription"/>
    <property type="evidence" value="ECO:0007669"/>
    <property type="project" value="InterPro"/>
</dbReference>
<dbReference type="EMBL" id="VANU01000007">
    <property type="protein sequence ID" value="TLP35817.1"/>
    <property type="molecule type" value="Genomic_DNA"/>
</dbReference>
<keyword evidence="11" id="KW-1185">Reference proteome</keyword>
<dbReference type="GO" id="GO:0000156">
    <property type="term" value="F:phosphorelay response regulator activity"/>
    <property type="evidence" value="ECO:0007669"/>
    <property type="project" value="TreeGrafter"/>
</dbReference>
<feature type="domain" description="Response regulatory" evidence="8">
    <location>
        <begin position="4"/>
        <end position="116"/>
    </location>
</feature>
<dbReference type="Proteomes" id="UP000308901">
    <property type="component" value="Unassembled WGS sequence"/>
</dbReference>
<dbReference type="OrthoDB" id="5343147at2"/>
<keyword evidence="3" id="KW-0805">Transcription regulation</keyword>
<protein>
    <submittedName>
        <fullName evidence="10">Response regulator transcription factor</fullName>
    </submittedName>
</protein>
<dbReference type="Pfam" id="PF00072">
    <property type="entry name" value="Response_reg"/>
    <property type="match status" value="1"/>
</dbReference>
<dbReference type="PROSITE" id="PS51755">
    <property type="entry name" value="OMPR_PHOB"/>
    <property type="match status" value="1"/>
</dbReference>
<evidence type="ECO:0000313" key="10">
    <source>
        <dbReference type="EMBL" id="TLP35817.1"/>
    </source>
</evidence>
<dbReference type="GO" id="GO:0005829">
    <property type="term" value="C:cytosol"/>
    <property type="evidence" value="ECO:0007669"/>
    <property type="project" value="TreeGrafter"/>
</dbReference>
<evidence type="ECO:0000259" key="8">
    <source>
        <dbReference type="PROSITE" id="PS50110"/>
    </source>
</evidence>
<evidence type="ECO:0000256" key="1">
    <source>
        <dbReference type="ARBA" id="ARBA00022553"/>
    </source>
</evidence>
<dbReference type="Pfam" id="PF00486">
    <property type="entry name" value="Trans_reg_C"/>
    <property type="match status" value="1"/>
</dbReference>
<dbReference type="InterPro" id="IPR039420">
    <property type="entry name" value="WalR-like"/>
</dbReference>